<name>A0A8T1WPA4_9STRA</name>
<feature type="compositionally biased region" description="Basic residues" evidence="1">
    <location>
        <begin position="234"/>
        <end position="246"/>
    </location>
</feature>
<sequence>MDKHTEDLNLMQMGLNSRDDTIGILRKRLEESHTSFMASVAANTEQNHQLVAILTRQMASAGSPEDKDKVIDNLRVCNEHLRRTNATLRAHVSLAGMDPEVLKNAIRGITSGELKLEALGVDAPTLAALKRIQNEVAKAADESGEPFALAIAFAKAAHQFKSRRKRKRARRGSSQESSSDESDSGEGSSSTVDRADARMAALGLGDSDEEKSDDDSSSRLRARRRLLMPVAFKKGYKKSQKKKRKTTTSASPSPSAKHTPRPHRSSFHIQTRYRSSARSARGSPPAQPSVSSPPPPELSAASSPVSQSSVQASQPPTVQSSSALPATTTSQPSSTKPDLTVPICGNLGCAEAVGPY</sequence>
<feature type="compositionally biased region" description="Low complexity" evidence="1">
    <location>
        <begin position="247"/>
        <end position="257"/>
    </location>
</feature>
<dbReference type="EMBL" id="JAGDFL010000279">
    <property type="protein sequence ID" value="KAG7394344.1"/>
    <property type="molecule type" value="Genomic_DNA"/>
</dbReference>
<accession>A0A8T1WPA4</accession>
<feature type="compositionally biased region" description="Low complexity" evidence="1">
    <location>
        <begin position="298"/>
        <end position="323"/>
    </location>
</feature>
<reference evidence="2" key="1">
    <citation type="submission" date="2021-02" db="EMBL/GenBank/DDBJ databases">
        <authorList>
            <person name="Palmer J.M."/>
        </authorList>
    </citation>
    <scope>NUCLEOTIDE SEQUENCE</scope>
    <source>
        <strain evidence="2">SCRP23</strain>
    </source>
</reference>
<evidence type="ECO:0000256" key="1">
    <source>
        <dbReference type="SAM" id="MobiDB-lite"/>
    </source>
</evidence>
<organism evidence="2 3">
    <name type="scientific">Phytophthora boehmeriae</name>
    <dbReference type="NCBI Taxonomy" id="109152"/>
    <lineage>
        <taxon>Eukaryota</taxon>
        <taxon>Sar</taxon>
        <taxon>Stramenopiles</taxon>
        <taxon>Oomycota</taxon>
        <taxon>Peronosporomycetes</taxon>
        <taxon>Peronosporales</taxon>
        <taxon>Peronosporaceae</taxon>
        <taxon>Phytophthora</taxon>
    </lineage>
</organism>
<feature type="compositionally biased region" description="Acidic residues" evidence="1">
    <location>
        <begin position="206"/>
        <end position="215"/>
    </location>
</feature>
<dbReference type="AlphaFoldDB" id="A0A8T1WPA4"/>
<comment type="caution">
    <text evidence="2">The sequence shown here is derived from an EMBL/GenBank/DDBJ whole genome shotgun (WGS) entry which is preliminary data.</text>
</comment>
<keyword evidence="3" id="KW-1185">Reference proteome</keyword>
<dbReference type="Proteomes" id="UP000693981">
    <property type="component" value="Unassembled WGS sequence"/>
</dbReference>
<feature type="region of interest" description="Disordered" evidence="1">
    <location>
        <begin position="160"/>
        <end position="344"/>
    </location>
</feature>
<evidence type="ECO:0000313" key="3">
    <source>
        <dbReference type="Proteomes" id="UP000693981"/>
    </source>
</evidence>
<feature type="compositionally biased region" description="Pro residues" evidence="1">
    <location>
        <begin position="285"/>
        <end position="297"/>
    </location>
</feature>
<dbReference type="OrthoDB" id="125470at2759"/>
<gene>
    <name evidence="2" type="ORF">PHYBOEH_005305</name>
</gene>
<proteinExistence type="predicted"/>
<feature type="compositionally biased region" description="Basic residues" evidence="1">
    <location>
        <begin position="160"/>
        <end position="171"/>
    </location>
</feature>
<feature type="compositionally biased region" description="Polar residues" evidence="1">
    <location>
        <begin position="324"/>
        <end position="337"/>
    </location>
</feature>
<evidence type="ECO:0000313" key="2">
    <source>
        <dbReference type="EMBL" id="KAG7394344.1"/>
    </source>
</evidence>
<feature type="compositionally biased region" description="Low complexity" evidence="1">
    <location>
        <begin position="274"/>
        <end position="284"/>
    </location>
</feature>
<protein>
    <submittedName>
        <fullName evidence="2">Uncharacterized protein</fullName>
    </submittedName>
</protein>